<evidence type="ECO:0000313" key="6">
    <source>
        <dbReference type="Proteomes" id="UP000797356"/>
    </source>
</evidence>
<dbReference type="PANTHER" id="PTHR11746">
    <property type="entry name" value="O-METHYLTRANSFERASE"/>
    <property type="match status" value="1"/>
</dbReference>
<feature type="domain" description="O-methyltransferase C-terminal" evidence="4">
    <location>
        <begin position="17"/>
        <end position="93"/>
    </location>
</feature>
<keyword evidence="6" id="KW-1185">Reference proteome</keyword>
<evidence type="ECO:0000256" key="1">
    <source>
        <dbReference type="ARBA" id="ARBA00022603"/>
    </source>
</evidence>
<proteinExistence type="predicted"/>
<dbReference type="Proteomes" id="UP000797356">
    <property type="component" value="Chromosome 8"/>
</dbReference>
<evidence type="ECO:0000256" key="2">
    <source>
        <dbReference type="ARBA" id="ARBA00022679"/>
    </source>
</evidence>
<dbReference type="SUPFAM" id="SSF53335">
    <property type="entry name" value="S-adenosyl-L-methionine-dependent methyltransferases"/>
    <property type="match status" value="1"/>
</dbReference>
<accession>A0A8K0N6J3</accession>
<dbReference type="Gene3D" id="3.40.50.150">
    <property type="entry name" value="Vaccinia Virus protein VP39"/>
    <property type="match status" value="1"/>
</dbReference>
<dbReference type="OrthoDB" id="780145at2759"/>
<sequence length="109" mass="12036">MAAASLTNHDKILMDSWCYLKDAVLDGGIPFSKAYGTTAFEYYGTDPRFSWVFNEAMKNHSTLLELYHGFEDVKVLVDVGGGIGATIRMIASKCGACLLAFQMWGCYFA</sequence>
<dbReference type="GO" id="GO:0032259">
    <property type="term" value="P:methylation"/>
    <property type="evidence" value="ECO:0007669"/>
    <property type="project" value="UniProtKB-KW"/>
</dbReference>
<dbReference type="InterPro" id="IPR016461">
    <property type="entry name" value="COMT-like"/>
</dbReference>
<reference evidence="5" key="2">
    <citation type="submission" date="2019-07" db="EMBL/GenBank/DDBJ databases">
        <authorList>
            <person name="Yang Y."/>
            <person name="Bocs S."/>
            <person name="Baudouin L."/>
        </authorList>
    </citation>
    <scope>NUCLEOTIDE SEQUENCE</scope>
    <source>
        <tissue evidence="5">Spear leaf of Hainan Tall coconut</tissue>
    </source>
</reference>
<keyword evidence="2" id="KW-0808">Transferase</keyword>
<dbReference type="AlphaFoldDB" id="A0A8K0N6J3"/>
<dbReference type="EMBL" id="CM017879">
    <property type="protein sequence ID" value="KAG1359339.1"/>
    <property type="molecule type" value="Genomic_DNA"/>
</dbReference>
<dbReference type="InterPro" id="IPR001077">
    <property type="entry name" value="COMT_C"/>
</dbReference>
<dbReference type="InterPro" id="IPR029063">
    <property type="entry name" value="SAM-dependent_MTases_sf"/>
</dbReference>
<dbReference type="Pfam" id="PF00891">
    <property type="entry name" value="Methyltransf_2"/>
    <property type="match status" value="1"/>
</dbReference>
<evidence type="ECO:0000256" key="3">
    <source>
        <dbReference type="ARBA" id="ARBA00022691"/>
    </source>
</evidence>
<protein>
    <submittedName>
        <fullName evidence="5">Putative Caffeic acid 3-O-methyltransferase</fullName>
    </submittedName>
</protein>
<gene>
    <name evidence="5" type="ORF">COCNU_08G007850</name>
</gene>
<keyword evidence="1" id="KW-0489">Methyltransferase</keyword>
<name>A0A8K0N6J3_COCNU</name>
<evidence type="ECO:0000259" key="4">
    <source>
        <dbReference type="Pfam" id="PF00891"/>
    </source>
</evidence>
<keyword evidence="3" id="KW-0949">S-adenosyl-L-methionine</keyword>
<reference evidence="5" key="1">
    <citation type="journal article" date="2017" name="Gigascience">
        <title>The genome draft of coconut (Cocos nucifera).</title>
        <authorList>
            <person name="Xiao Y."/>
            <person name="Xu P."/>
            <person name="Fan H."/>
            <person name="Baudouin L."/>
            <person name="Xia W."/>
            <person name="Bocs S."/>
            <person name="Xu J."/>
            <person name="Li Q."/>
            <person name="Guo A."/>
            <person name="Zhou L."/>
            <person name="Li J."/>
            <person name="Wu Y."/>
            <person name="Ma Z."/>
            <person name="Armero A."/>
            <person name="Issali A.E."/>
            <person name="Liu N."/>
            <person name="Peng M."/>
            <person name="Yang Y."/>
        </authorList>
    </citation>
    <scope>NUCLEOTIDE SEQUENCE</scope>
    <source>
        <tissue evidence="5">Spear leaf of Hainan Tall coconut</tissue>
    </source>
</reference>
<comment type="caution">
    <text evidence="5">The sequence shown here is derived from an EMBL/GenBank/DDBJ whole genome shotgun (WGS) entry which is preliminary data.</text>
</comment>
<organism evidence="5 6">
    <name type="scientific">Cocos nucifera</name>
    <name type="common">Coconut palm</name>
    <dbReference type="NCBI Taxonomy" id="13894"/>
    <lineage>
        <taxon>Eukaryota</taxon>
        <taxon>Viridiplantae</taxon>
        <taxon>Streptophyta</taxon>
        <taxon>Embryophyta</taxon>
        <taxon>Tracheophyta</taxon>
        <taxon>Spermatophyta</taxon>
        <taxon>Magnoliopsida</taxon>
        <taxon>Liliopsida</taxon>
        <taxon>Arecaceae</taxon>
        <taxon>Arecoideae</taxon>
        <taxon>Cocoseae</taxon>
        <taxon>Attaleinae</taxon>
        <taxon>Cocos</taxon>
    </lineage>
</organism>
<evidence type="ECO:0000313" key="5">
    <source>
        <dbReference type="EMBL" id="KAG1359339.1"/>
    </source>
</evidence>
<dbReference type="GO" id="GO:0008171">
    <property type="term" value="F:O-methyltransferase activity"/>
    <property type="evidence" value="ECO:0007669"/>
    <property type="project" value="InterPro"/>
</dbReference>